<dbReference type="GO" id="GO:0015074">
    <property type="term" value="P:DNA integration"/>
    <property type="evidence" value="ECO:0007669"/>
    <property type="project" value="InterPro"/>
</dbReference>
<comment type="caution">
    <text evidence="2">The sequence shown here is derived from an EMBL/GenBank/DDBJ whole genome shotgun (WGS) entry which is preliminary data.</text>
</comment>
<dbReference type="PANTHER" id="PTHR46889:SF4">
    <property type="entry name" value="TRANSPOSASE INSO FOR INSERTION SEQUENCE ELEMENT IS911B-RELATED"/>
    <property type="match status" value="1"/>
</dbReference>
<dbReference type="PANTHER" id="PTHR46889">
    <property type="entry name" value="TRANSPOSASE INSF FOR INSERTION SEQUENCE IS3B-RELATED"/>
    <property type="match status" value="1"/>
</dbReference>
<dbReference type="Pfam" id="PF13683">
    <property type="entry name" value="rve_3"/>
    <property type="match status" value="1"/>
</dbReference>
<dbReference type="AlphaFoldDB" id="A0A848LV36"/>
<dbReference type="InterPro" id="IPR012337">
    <property type="entry name" value="RNaseH-like_sf"/>
</dbReference>
<keyword evidence="3" id="KW-1185">Reference proteome</keyword>
<evidence type="ECO:0000259" key="1">
    <source>
        <dbReference type="Pfam" id="PF13683"/>
    </source>
</evidence>
<accession>A0A848LV36</accession>
<evidence type="ECO:0000313" key="2">
    <source>
        <dbReference type="EMBL" id="NMO21509.1"/>
    </source>
</evidence>
<organism evidence="2 3">
    <name type="scientific">Pyxidicoccus fallax</name>
    <dbReference type="NCBI Taxonomy" id="394095"/>
    <lineage>
        <taxon>Bacteria</taxon>
        <taxon>Pseudomonadati</taxon>
        <taxon>Myxococcota</taxon>
        <taxon>Myxococcia</taxon>
        <taxon>Myxococcales</taxon>
        <taxon>Cystobacterineae</taxon>
        <taxon>Myxococcaceae</taxon>
        <taxon>Pyxidicoccus</taxon>
    </lineage>
</organism>
<reference evidence="2 3" key="1">
    <citation type="submission" date="2020-04" db="EMBL/GenBank/DDBJ databases">
        <title>Draft genome of Pyxidicoccus fallax type strain.</title>
        <authorList>
            <person name="Whitworth D.E."/>
        </authorList>
    </citation>
    <scope>NUCLEOTIDE SEQUENCE [LARGE SCALE GENOMIC DNA]</scope>
    <source>
        <strain evidence="2 3">DSM 14698</strain>
    </source>
</reference>
<protein>
    <submittedName>
        <fullName evidence="2">Transposase</fullName>
    </submittedName>
</protein>
<dbReference type="InterPro" id="IPR001584">
    <property type="entry name" value="Integrase_cat-core"/>
</dbReference>
<evidence type="ECO:0000313" key="3">
    <source>
        <dbReference type="Proteomes" id="UP000518300"/>
    </source>
</evidence>
<sequence>MLKEQDVRISMDGKGRCVDNIFVERLWRSLKYEEVYLNAYGDVRQAWAGVGRWLRFYNLERPHQALGYRTPMHVYRTGIIEQAA</sequence>
<name>A0A848LV36_9BACT</name>
<proteinExistence type="predicted"/>
<gene>
    <name evidence="2" type="ORF">HG543_42675</name>
</gene>
<feature type="domain" description="Integrase catalytic" evidence="1">
    <location>
        <begin position="6"/>
        <end position="71"/>
    </location>
</feature>
<dbReference type="SUPFAM" id="SSF53098">
    <property type="entry name" value="Ribonuclease H-like"/>
    <property type="match status" value="1"/>
</dbReference>
<dbReference type="Proteomes" id="UP000518300">
    <property type="component" value="Unassembled WGS sequence"/>
</dbReference>
<dbReference type="InterPro" id="IPR050900">
    <property type="entry name" value="Transposase_IS3/IS150/IS904"/>
</dbReference>
<dbReference type="EMBL" id="JABBJJ010000329">
    <property type="protein sequence ID" value="NMO21509.1"/>
    <property type="molecule type" value="Genomic_DNA"/>
</dbReference>